<dbReference type="GO" id="GO:0003700">
    <property type="term" value="F:DNA-binding transcription factor activity"/>
    <property type="evidence" value="ECO:0007669"/>
    <property type="project" value="InterPro"/>
</dbReference>
<reference evidence="4 5" key="1">
    <citation type="submission" date="2018-03" db="EMBL/GenBank/DDBJ databases">
        <title>Draft genome sequence of the first documented clinical Siccibacter turicensis isolate in Austria.</title>
        <authorList>
            <person name="Lepuschitz S."/>
            <person name="Pekard-Amenitsch S."/>
            <person name="Haunold R."/>
            <person name="Schill S."/>
            <person name="Mach R."/>
            <person name="Allerberger F."/>
            <person name="Ruppitsch W."/>
            <person name="Forsythe S.J."/>
        </authorList>
    </citation>
    <scope>NUCLEOTIDE SEQUENCE [LARGE SCALE GENOMIC DNA]</scope>
    <source>
        <strain evidence="4 5">6100069499-17</strain>
    </source>
</reference>
<proteinExistence type="predicted"/>
<dbReference type="RefSeq" id="WP_024550407.1">
    <property type="nucleotide sequence ID" value="NZ_CP188034.1"/>
</dbReference>
<evidence type="ECO:0000256" key="2">
    <source>
        <dbReference type="ARBA" id="ARBA00023163"/>
    </source>
</evidence>
<comment type="caution">
    <text evidence="4">The sequence shown here is derived from an EMBL/GenBank/DDBJ whole genome shotgun (WGS) entry which is preliminary data.</text>
</comment>
<sequence>MASLPVQQQICQRIMQLAPHEGYTKSLLDEVRFMRADYPLPRTPVLYDPGIIIVCQGRKRGYLADRMYRYDAQQFLVLSVPLPFSSETEATPEEPMLAVAVRLDMTTVAELIMLMGEARQPISDQPEGMISTPLDGSMLDVLNRLLQALMSPLEAKALGPSLVKELYFRVLMSEQGGAVRAALAYQGHFGRISRALNHIHAEWQSPLSVADLASRAGMSVPRFHIHFKTITHTSPLQYIKSVRLHQARLMMIRSNLPASKTALEVGYESASQFNREFKRFFGRSPGEEARMMKQALALLPPADLERLAIPL</sequence>
<dbReference type="PROSITE" id="PS01124">
    <property type="entry name" value="HTH_ARAC_FAMILY_2"/>
    <property type="match status" value="1"/>
</dbReference>
<evidence type="ECO:0000256" key="1">
    <source>
        <dbReference type="ARBA" id="ARBA00023015"/>
    </source>
</evidence>
<gene>
    <name evidence="4" type="ORF">C7G83_13755</name>
</gene>
<keyword evidence="5" id="KW-1185">Reference proteome</keyword>
<evidence type="ECO:0000259" key="3">
    <source>
        <dbReference type="PROSITE" id="PS01124"/>
    </source>
</evidence>
<dbReference type="GO" id="GO:0043565">
    <property type="term" value="F:sequence-specific DNA binding"/>
    <property type="evidence" value="ECO:0007669"/>
    <property type="project" value="InterPro"/>
</dbReference>
<keyword evidence="1" id="KW-0805">Transcription regulation</keyword>
<dbReference type="SUPFAM" id="SSF46689">
    <property type="entry name" value="Homeodomain-like"/>
    <property type="match status" value="2"/>
</dbReference>
<dbReference type="InterPro" id="IPR009057">
    <property type="entry name" value="Homeodomain-like_sf"/>
</dbReference>
<dbReference type="PANTHER" id="PTHR43436:SF2">
    <property type="entry name" value="ARAC_XYLS FAMILY TRANSCRIPTIONAL REGULATOR"/>
    <property type="match status" value="1"/>
</dbReference>
<organism evidence="4 5">
    <name type="scientific">Siccibacter turicensis</name>
    <dbReference type="NCBI Taxonomy" id="357233"/>
    <lineage>
        <taxon>Bacteria</taxon>
        <taxon>Pseudomonadati</taxon>
        <taxon>Pseudomonadota</taxon>
        <taxon>Gammaproteobacteria</taxon>
        <taxon>Enterobacterales</taxon>
        <taxon>Enterobacteriaceae</taxon>
        <taxon>Siccibacter</taxon>
    </lineage>
</organism>
<dbReference type="SMART" id="SM00342">
    <property type="entry name" value="HTH_ARAC"/>
    <property type="match status" value="1"/>
</dbReference>
<evidence type="ECO:0000313" key="5">
    <source>
        <dbReference type="Proteomes" id="UP000240212"/>
    </source>
</evidence>
<accession>A0A2P8VIC2</accession>
<protein>
    <submittedName>
        <fullName evidence="4">AraC family transcriptional regulator</fullName>
    </submittedName>
</protein>
<dbReference type="EMBL" id="PYEP01000005">
    <property type="protein sequence ID" value="PSN07311.1"/>
    <property type="molecule type" value="Genomic_DNA"/>
</dbReference>
<keyword evidence="2" id="KW-0804">Transcription</keyword>
<dbReference type="Proteomes" id="UP000240212">
    <property type="component" value="Unassembled WGS sequence"/>
</dbReference>
<dbReference type="PANTHER" id="PTHR43436">
    <property type="entry name" value="ARAC-FAMILY TRANSCRIPTIONAL REGULATOR"/>
    <property type="match status" value="1"/>
</dbReference>
<dbReference type="STRING" id="1388748.GCA_000463155_03649"/>
<evidence type="ECO:0000313" key="4">
    <source>
        <dbReference type="EMBL" id="PSN07311.1"/>
    </source>
</evidence>
<feature type="domain" description="HTH araC/xylS-type" evidence="3">
    <location>
        <begin position="193"/>
        <end position="291"/>
    </location>
</feature>
<dbReference type="InterPro" id="IPR009594">
    <property type="entry name" value="Tscrpt_reg_HTH_AraC_N"/>
</dbReference>
<dbReference type="Pfam" id="PF06719">
    <property type="entry name" value="AraC_N"/>
    <property type="match status" value="1"/>
</dbReference>
<dbReference type="Gene3D" id="1.10.10.60">
    <property type="entry name" value="Homeodomain-like"/>
    <property type="match status" value="2"/>
</dbReference>
<dbReference type="AlphaFoldDB" id="A0A2P8VIC2"/>
<dbReference type="InterPro" id="IPR018060">
    <property type="entry name" value="HTH_AraC"/>
</dbReference>
<name>A0A2P8VIC2_9ENTR</name>
<dbReference type="OrthoDB" id="34150at2"/>
<dbReference type="Pfam" id="PF12833">
    <property type="entry name" value="HTH_18"/>
    <property type="match status" value="1"/>
</dbReference>